<protein>
    <submittedName>
        <fullName evidence="1">Uncharacterized protein</fullName>
    </submittedName>
</protein>
<gene>
    <name evidence="1" type="ORF">VSR83_36230</name>
</gene>
<proteinExistence type="predicted"/>
<organism evidence="1 2">
    <name type="scientific">Paraburkholderia unamae</name>
    <dbReference type="NCBI Taxonomy" id="219649"/>
    <lineage>
        <taxon>Bacteria</taxon>
        <taxon>Pseudomonadati</taxon>
        <taxon>Pseudomonadota</taxon>
        <taxon>Betaproteobacteria</taxon>
        <taxon>Burkholderiales</taxon>
        <taxon>Burkholderiaceae</taxon>
        <taxon>Paraburkholderia</taxon>
    </lineage>
</organism>
<comment type="caution">
    <text evidence="1">The sequence shown here is derived from an EMBL/GenBank/DDBJ whole genome shotgun (WGS) entry which is preliminary data.</text>
</comment>
<reference evidence="1" key="1">
    <citation type="submission" date="2024-01" db="EMBL/GenBank/DDBJ databases">
        <title>The diversity of rhizobia nodulating Mimosa spp. in eleven states of Brazil covering several biomes is determined by host plant, location, and edaphic factors.</title>
        <authorList>
            <person name="Rouws L."/>
            <person name="Barauna A."/>
            <person name="Beukes C."/>
            <person name="De Faria S.M."/>
            <person name="Gross E."/>
            <person name="Dos Reis Junior F.B."/>
            <person name="Simon M."/>
            <person name="Maluk M."/>
            <person name="Odee D.W."/>
            <person name="Kenicer G."/>
            <person name="Young J.P.W."/>
            <person name="Reis V.M."/>
            <person name="Zilli J."/>
            <person name="James E.K."/>
        </authorList>
    </citation>
    <scope>NUCLEOTIDE SEQUENCE</scope>
    <source>
        <strain evidence="1">JPY452</strain>
    </source>
</reference>
<accession>A0ACC6RV33</accession>
<dbReference type="EMBL" id="JAYMRU010000041">
    <property type="protein sequence ID" value="MEM5405397.1"/>
    <property type="molecule type" value="Genomic_DNA"/>
</dbReference>
<evidence type="ECO:0000313" key="1">
    <source>
        <dbReference type="EMBL" id="MEM5405397.1"/>
    </source>
</evidence>
<dbReference type="Proteomes" id="UP001392318">
    <property type="component" value="Unassembled WGS sequence"/>
</dbReference>
<evidence type="ECO:0000313" key="2">
    <source>
        <dbReference type="Proteomes" id="UP001392318"/>
    </source>
</evidence>
<keyword evidence="2" id="KW-1185">Reference proteome</keyword>
<sequence>MDELLERLSQKVVAAQNLEGLVRPLLEMPGILTGLESTYLTSVDFRGEVQTVLYSRNDCDVQIMEGLQVQ</sequence>
<name>A0ACC6RV33_9BURK</name>